<dbReference type="InterPro" id="IPR045031">
    <property type="entry name" value="DHP_synth-like"/>
</dbReference>
<dbReference type="AlphaFoldDB" id="A0A0S7XQU2"/>
<reference evidence="13 14" key="1">
    <citation type="journal article" date="2015" name="Microbiome">
        <title>Genomic resolution of linkages in carbon, nitrogen, and sulfur cycling among widespread estuary sediment bacteria.</title>
        <authorList>
            <person name="Baker B.J."/>
            <person name="Lazar C.S."/>
            <person name="Teske A.P."/>
            <person name="Dick G.J."/>
        </authorList>
    </citation>
    <scope>NUCLEOTIDE SEQUENCE [LARGE SCALE GENOMIC DNA]</scope>
    <source>
        <strain evidence="13">DG_54_3</strain>
    </source>
</reference>
<dbReference type="CDD" id="cd00739">
    <property type="entry name" value="DHPS"/>
    <property type="match status" value="1"/>
</dbReference>
<dbReference type="Gene3D" id="3.20.20.20">
    <property type="entry name" value="Dihydropteroate synthase-like"/>
    <property type="match status" value="1"/>
</dbReference>
<keyword evidence="7" id="KW-0808">Transferase</keyword>
<dbReference type="PANTHER" id="PTHR20941">
    <property type="entry name" value="FOLATE SYNTHESIS PROTEINS"/>
    <property type="match status" value="1"/>
</dbReference>
<evidence type="ECO:0000256" key="2">
    <source>
        <dbReference type="ARBA" id="ARBA00001946"/>
    </source>
</evidence>
<feature type="domain" description="Pterin-binding" evidence="12">
    <location>
        <begin position="137"/>
        <end position="390"/>
    </location>
</feature>
<dbReference type="PROSITE" id="PS00792">
    <property type="entry name" value="DHPS_1"/>
    <property type="match status" value="1"/>
</dbReference>
<evidence type="ECO:0000256" key="3">
    <source>
        <dbReference type="ARBA" id="ARBA00004763"/>
    </source>
</evidence>
<evidence type="ECO:0000256" key="11">
    <source>
        <dbReference type="ARBA" id="ARBA00030193"/>
    </source>
</evidence>
<dbReference type="EC" id="2.5.1.15" evidence="5"/>
<evidence type="ECO:0000256" key="5">
    <source>
        <dbReference type="ARBA" id="ARBA00012458"/>
    </source>
</evidence>
<evidence type="ECO:0000256" key="1">
    <source>
        <dbReference type="ARBA" id="ARBA00000012"/>
    </source>
</evidence>
<dbReference type="GO" id="GO:0004156">
    <property type="term" value="F:dihydropteroate synthase activity"/>
    <property type="evidence" value="ECO:0007669"/>
    <property type="project" value="UniProtKB-EC"/>
</dbReference>
<dbReference type="Proteomes" id="UP000051861">
    <property type="component" value="Unassembled WGS sequence"/>
</dbReference>
<dbReference type="GO" id="GO:0005829">
    <property type="term" value="C:cytosol"/>
    <property type="evidence" value="ECO:0007669"/>
    <property type="project" value="TreeGrafter"/>
</dbReference>
<accession>A0A0S7XQU2</accession>
<comment type="cofactor">
    <cofactor evidence="2">
        <name>Mg(2+)</name>
        <dbReference type="ChEBI" id="CHEBI:18420"/>
    </cofactor>
</comment>
<dbReference type="PATRIC" id="fig|1703775.3.peg.1580"/>
<evidence type="ECO:0000256" key="7">
    <source>
        <dbReference type="ARBA" id="ARBA00022679"/>
    </source>
</evidence>
<evidence type="ECO:0000313" key="14">
    <source>
        <dbReference type="Proteomes" id="UP000051861"/>
    </source>
</evidence>
<dbReference type="PROSITE" id="PS00793">
    <property type="entry name" value="DHPS_2"/>
    <property type="match status" value="1"/>
</dbReference>
<gene>
    <name evidence="13" type="ORF">AMJ44_12520</name>
</gene>
<evidence type="ECO:0000256" key="4">
    <source>
        <dbReference type="ARBA" id="ARBA00009503"/>
    </source>
</evidence>
<keyword evidence="8" id="KW-0479">Metal-binding</keyword>
<evidence type="ECO:0000313" key="13">
    <source>
        <dbReference type="EMBL" id="KPJ64595.1"/>
    </source>
</evidence>
<evidence type="ECO:0000256" key="10">
    <source>
        <dbReference type="ARBA" id="ARBA00022909"/>
    </source>
</evidence>
<evidence type="ECO:0000256" key="9">
    <source>
        <dbReference type="ARBA" id="ARBA00022842"/>
    </source>
</evidence>
<comment type="caution">
    <text evidence="13">The sequence shown here is derived from an EMBL/GenBank/DDBJ whole genome shotgun (WGS) entry which is preliminary data.</text>
</comment>
<evidence type="ECO:0000256" key="8">
    <source>
        <dbReference type="ARBA" id="ARBA00022723"/>
    </source>
</evidence>
<dbReference type="NCBIfam" id="TIGR01496">
    <property type="entry name" value="DHPS"/>
    <property type="match status" value="1"/>
</dbReference>
<proteinExistence type="inferred from homology"/>
<dbReference type="InterPro" id="IPR011005">
    <property type="entry name" value="Dihydropteroate_synth-like_sf"/>
</dbReference>
<dbReference type="GO" id="GO:0046872">
    <property type="term" value="F:metal ion binding"/>
    <property type="evidence" value="ECO:0007669"/>
    <property type="project" value="UniProtKB-KW"/>
</dbReference>
<evidence type="ECO:0000256" key="6">
    <source>
        <dbReference type="ARBA" id="ARBA00016919"/>
    </source>
</evidence>
<protein>
    <recommendedName>
        <fullName evidence="6">Dihydropteroate synthase</fullName>
        <ecNumber evidence="5">2.5.1.15</ecNumber>
    </recommendedName>
    <alternativeName>
        <fullName evidence="11">Dihydropteroate pyrophosphorylase</fullName>
    </alternativeName>
</protein>
<dbReference type="InterPro" id="IPR000489">
    <property type="entry name" value="Pterin-binding_dom"/>
</dbReference>
<organism evidence="13 14">
    <name type="scientific">candidate division WOR-1 bacterium DG_54_3</name>
    <dbReference type="NCBI Taxonomy" id="1703775"/>
    <lineage>
        <taxon>Bacteria</taxon>
        <taxon>Bacillati</taxon>
        <taxon>Saganbacteria</taxon>
    </lineage>
</organism>
<comment type="similarity">
    <text evidence="4">Belongs to the DHPS family.</text>
</comment>
<dbReference type="GO" id="GO:0046656">
    <property type="term" value="P:folic acid biosynthetic process"/>
    <property type="evidence" value="ECO:0007669"/>
    <property type="project" value="UniProtKB-KW"/>
</dbReference>
<dbReference type="GO" id="GO:0046654">
    <property type="term" value="P:tetrahydrofolate biosynthetic process"/>
    <property type="evidence" value="ECO:0007669"/>
    <property type="project" value="TreeGrafter"/>
</dbReference>
<keyword evidence="9" id="KW-0460">Magnesium</keyword>
<dbReference type="Pfam" id="PF00809">
    <property type="entry name" value="Pterin_bind"/>
    <property type="match status" value="1"/>
</dbReference>
<name>A0A0S7XQU2_UNCSA</name>
<dbReference type="SUPFAM" id="SSF51717">
    <property type="entry name" value="Dihydropteroate synthetase-like"/>
    <property type="match status" value="1"/>
</dbReference>
<comment type="catalytic activity">
    <reaction evidence="1">
        <text>(7,8-dihydropterin-6-yl)methyl diphosphate + 4-aminobenzoate = 7,8-dihydropteroate + diphosphate</text>
        <dbReference type="Rhea" id="RHEA:19949"/>
        <dbReference type="ChEBI" id="CHEBI:17836"/>
        <dbReference type="ChEBI" id="CHEBI:17839"/>
        <dbReference type="ChEBI" id="CHEBI:33019"/>
        <dbReference type="ChEBI" id="CHEBI:72950"/>
        <dbReference type="EC" id="2.5.1.15"/>
    </reaction>
</comment>
<dbReference type="PANTHER" id="PTHR20941:SF1">
    <property type="entry name" value="FOLIC ACID SYNTHESIS PROTEIN FOL1"/>
    <property type="match status" value="1"/>
</dbReference>
<keyword evidence="10" id="KW-0289">Folate biosynthesis</keyword>
<dbReference type="PROSITE" id="PS50972">
    <property type="entry name" value="PTERIN_BINDING"/>
    <property type="match status" value="1"/>
</dbReference>
<dbReference type="EMBL" id="LIZX01000173">
    <property type="protein sequence ID" value="KPJ64595.1"/>
    <property type="molecule type" value="Genomic_DNA"/>
</dbReference>
<dbReference type="InterPro" id="IPR006390">
    <property type="entry name" value="DHP_synth_dom"/>
</dbReference>
<sequence>MMGRIIEIKNLSGAEKELLSIGSHEVGVQIMAPKAVNRVLKIKGLRPTLANIIKQEMLSFGGEAATAHGSVNQSVDSTDLLVFGTLKQFQLLVGKLKLHPFGLPEMAVQIDRILGNYESIPGPIKIGHKTLDFGYRTYIMGVLNVTPDSFWDGGKFTEVEAAIARAKQMLEDGADIIDIGGESTRPGSEPVSAEEEKKRVLPVIERLANETGALISIDTTKAAVAQAALSSGASMVNDISGLHFDSEMPKVIAEHGIPVCIMHIQGIPKDMQKGPGYNDLMGEIINYLEEGVDIAVKAGILLEKIMVDPGIGFGKTVEHNLEILNRLKELKILGCPILVGASRKSVIGRILDLPVEERIEGTAATVAISIANGADMVRVHDVKEMARVVKMTDAILRTSTGSVREGR</sequence>
<evidence type="ECO:0000259" key="12">
    <source>
        <dbReference type="PROSITE" id="PS50972"/>
    </source>
</evidence>
<comment type="pathway">
    <text evidence="3">Cofactor biosynthesis; tetrahydrofolate biosynthesis; 7,8-dihydrofolate from 2-amino-4-hydroxy-6-hydroxymethyl-7,8-dihydropteridine diphosphate and 4-aminobenzoate: step 1/2.</text>
</comment>
<dbReference type="FunFam" id="3.20.20.20:FF:000006">
    <property type="entry name" value="Dihydropteroate synthase"/>
    <property type="match status" value="1"/>
</dbReference>